<evidence type="ECO:0000313" key="8">
    <source>
        <dbReference type="Proteomes" id="UP000030595"/>
    </source>
</evidence>
<sequence>MSILIFLLIYSLFYITIQSLISIYPEIKFQVENIPIIESNNFIIFDTIYEQSMSLIDSAIMTIINSIQLLFGYILEFFIFIFAFYFSLFESRKDRSWFFIYVPKQFRLEWKKYFTRAIDLFSYFLFVSFQLFMVTFFLLSCGFALLQFEQPISKAFLISLADFLPFFGIGLFIIPIAIYFIVIGQSYLGFALIVLFIFIMITRQILESSLWASTFQLRAIHTFFISGASILLFGIYGILLSPFIILLALKLKQRSTYL</sequence>
<dbReference type="eggNOG" id="COG0628">
    <property type="taxonomic scope" value="Bacteria"/>
</dbReference>
<evidence type="ECO:0000313" key="7">
    <source>
        <dbReference type="EMBL" id="KGR91439.1"/>
    </source>
</evidence>
<dbReference type="GO" id="GO:0016020">
    <property type="term" value="C:membrane"/>
    <property type="evidence" value="ECO:0007669"/>
    <property type="project" value="UniProtKB-SubCell"/>
</dbReference>
<evidence type="ECO:0000256" key="3">
    <source>
        <dbReference type="ARBA" id="ARBA00022692"/>
    </source>
</evidence>
<protein>
    <recommendedName>
        <fullName evidence="9">Permease</fullName>
    </recommendedName>
</protein>
<dbReference type="InterPro" id="IPR002549">
    <property type="entry name" value="AI-2E-like"/>
</dbReference>
<keyword evidence="5 6" id="KW-0472">Membrane</keyword>
<name>A0A0A3J335_9BACL</name>
<proteinExistence type="inferred from homology"/>
<comment type="caution">
    <text evidence="7">The sequence shown here is derived from an EMBL/GenBank/DDBJ whole genome shotgun (WGS) entry which is preliminary data.</text>
</comment>
<evidence type="ECO:0000256" key="6">
    <source>
        <dbReference type="SAM" id="Phobius"/>
    </source>
</evidence>
<keyword evidence="8" id="KW-1185">Reference proteome</keyword>
<keyword evidence="4 6" id="KW-1133">Transmembrane helix</keyword>
<accession>A0A0A3J335</accession>
<evidence type="ECO:0000256" key="2">
    <source>
        <dbReference type="ARBA" id="ARBA00009773"/>
    </source>
</evidence>
<gene>
    <name evidence="7" type="ORF">CD30_06370</name>
</gene>
<comment type="subcellular location">
    <subcellularLocation>
        <location evidence="1">Membrane</location>
        <topology evidence="1">Multi-pass membrane protein</topology>
    </subcellularLocation>
</comment>
<reference evidence="7 8" key="1">
    <citation type="submission" date="2014-02" db="EMBL/GenBank/DDBJ databases">
        <title>Draft genome sequence of Lysinibacillus massiliensis CCUG 49529.</title>
        <authorList>
            <person name="Zhang F."/>
            <person name="Wang G."/>
            <person name="Zhang L."/>
        </authorList>
    </citation>
    <scope>NUCLEOTIDE SEQUENCE [LARGE SCALE GENOMIC DNA]</scope>
    <source>
        <strain evidence="7 8">CCUG 49529</strain>
    </source>
</reference>
<feature type="transmembrane region" description="Helical" evidence="6">
    <location>
        <begin position="187"/>
        <end position="206"/>
    </location>
</feature>
<dbReference type="EMBL" id="JPVQ01000007">
    <property type="protein sequence ID" value="KGR91439.1"/>
    <property type="molecule type" value="Genomic_DNA"/>
</dbReference>
<evidence type="ECO:0008006" key="9">
    <source>
        <dbReference type="Google" id="ProtNLM"/>
    </source>
</evidence>
<feature type="transmembrane region" description="Helical" evidence="6">
    <location>
        <begin position="157"/>
        <end position="180"/>
    </location>
</feature>
<evidence type="ECO:0000256" key="4">
    <source>
        <dbReference type="ARBA" id="ARBA00022989"/>
    </source>
</evidence>
<feature type="transmembrane region" description="Helical" evidence="6">
    <location>
        <begin position="226"/>
        <end position="249"/>
    </location>
</feature>
<keyword evidence="3 6" id="KW-0812">Transmembrane</keyword>
<evidence type="ECO:0000256" key="1">
    <source>
        <dbReference type="ARBA" id="ARBA00004141"/>
    </source>
</evidence>
<feature type="transmembrane region" description="Helical" evidence="6">
    <location>
        <begin position="59"/>
        <end position="86"/>
    </location>
</feature>
<dbReference type="Proteomes" id="UP000030595">
    <property type="component" value="Unassembled WGS sequence"/>
</dbReference>
<dbReference type="AlphaFoldDB" id="A0A0A3J335"/>
<evidence type="ECO:0000256" key="5">
    <source>
        <dbReference type="ARBA" id="ARBA00023136"/>
    </source>
</evidence>
<organism evidence="7 8">
    <name type="scientific">Ureibacillus massiliensis 4400831 = CIP 108448 = CCUG 49529</name>
    <dbReference type="NCBI Taxonomy" id="1211035"/>
    <lineage>
        <taxon>Bacteria</taxon>
        <taxon>Bacillati</taxon>
        <taxon>Bacillota</taxon>
        <taxon>Bacilli</taxon>
        <taxon>Bacillales</taxon>
        <taxon>Caryophanaceae</taxon>
        <taxon>Ureibacillus</taxon>
    </lineage>
</organism>
<dbReference type="Pfam" id="PF01594">
    <property type="entry name" value="AI-2E_transport"/>
    <property type="match status" value="1"/>
</dbReference>
<feature type="transmembrane region" description="Helical" evidence="6">
    <location>
        <begin position="120"/>
        <end position="145"/>
    </location>
</feature>
<comment type="similarity">
    <text evidence="2">Belongs to the autoinducer-2 exporter (AI-2E) (TC 2.A.86) family.</text>
</comment>